<dbReference type="PROSITE" id="PS50893">
    <property type="entry name" value="ABC_TRANSPORTER_2"/>
    <property type="match status" value="1"/>
</dbReference>
<dbReference type="PANTHER" id="PTHR43158">
    <property type="entry name" value="SKFA PEPTIDE EXPORT ATP-BINDING PROTEIN SKFE"/>
    <property type="match status" value="1"/>
</dbReference>
<dbReference type="InterPro" id="IPR027417">
    <property type="entry name" value="P-loop_NTPase"/>
</dbReference>
<evidence type="ECO:0000313" key="5">
    <source>
        <dbReference type="Proteomes" id="UP000648182"/>
    </source>
</evidence>
<gene>
    <name evidence="4" type="ORF">H9631_18475</name>
</gene>
<dbReference type="CDD" id="cd03230">
    <property type="entry name" value="ABC_DR_subfamily_A"/>
    <property type="match status" value="1"/>
</dbReference>
<evidence type="ECO:0000256" key="1">
    <source>
        <dbReference type="ARBA" id="ARBA00022741"/>
    </source>
</evidence>
<feature type="domain" description="ABC transporter" evidence="3">
    <location>
        <begin position="3"/>
        <end position="226"/>
    </location>
</feature>
<organism evidence="4 5">
    <name type="scientific">Bacillus norwichensis</name>
    <dbReference type="NCBI Taxonomy" id="2762217"/>
    <lineage>
        <taxon>Bacteria</taxon>
        <taxon>Bacillati</taxon>
        <taxon>Bacillota</taxon>
        <taxon>Bacilli</taxon>
        <taxon>Bacillales</taxon>
        <taxon>Bacillaceae</taxon>
        <taxon>Bacillus</taxon>
    </lineage>
</organism>
<dbReference type="RefSeq" id="WP_191815458.1">
    <property type="nucleotide sequence ID" value="NZ_JACSPV010000045.1"/>
</dbReference>
<name>A0ABR8VQJ9_9BACI</name>
<dbReference type="InterPro" id="IPR003439">
    <property type="entry name" value="ABC_transporter-like_ATP-bd"/>
</dbReference>
<accession>A0ABR8VQJ9</accession>
<evidence type="ECO:0000256" key="2">
    <source>
        <dbReference type="ARBA" id="ARBA00022840"/>
    </source>
</evidence>
<proteinExistence type="predicted"/>
<dbReference type="SUPFAM" id="SSF52540">
    <property type="entry name" value="P-loop containing nucleoside triphosphate hydrolases"/>
    <property type="match status" value="1"/>
</dbReference>
<keyword evidence="5" id="KW-1185">Reference proteome</keyword>
<dbReference type="Proteomes" id="UP000648182">
    <property type="component" value="Unassembled WGS sequence"/>
</dbReference>
<comment type="caution">
    <text evidence="4">The sequence shown here is derived from an EMBL/GenBank/DDBJ whole genome shotgun (WGS) entry which is preliminary data.</text>
</comment>
<dbReference type="InterPro" id="IPR003593">
    <property type="entry name" value="AAA+_ATPase"/>
</dbReference>
<dbReference type="SMART" id="SM00382">
    <property type="entry name" value="AAA"/>
    <property type="match status" value="1"/>
</dbReference>
<keyword evidence="1" id="KW-0547">Nucleotide-binding</keyword>
<dbReference type="PANTHER" id="PTHR43158:SF1">
    <property type="entry name" value="ABC TRANSPORTER, ATP-BINDING PROTEIN"/>
    <property type="match status" value="1"/>
</dbReference>
<dbReference type="Pfam" id="PF00005">
    <property type="entry name" value="ABC_tran"/>
    <property type="match status" value="1"/>
</dbReference>
<evidence type="ECO:0000313" key="4">
    <source>
        <dbReference type="EMBL" id="MBD8007054.1"/>
    </source>
</evidence>
<keyword evidence="2 4" id="KW-0067">ATP-binding</keyword>
<reference evidence="4 5" key="1">
    <citation type="submission" date="2020-08" db="EMBL/GenBank/DDBJ databases">
        <title>A Genomic Blueprint of the Chicken Gut Microbiome.</title>
        <authorList>
            <person name="Gilroy R."/>
            <person name="Ravi A."/>
            <person name="Getino M."/>
            <person name="Pursley I."/>
            <person name="Horton D.L."/>
            <person name="Alikhan N.-F."/>
            <person name="Baker D."/>
            <person name="Gharbi K."/>
            <person name="Hall N."/>
            <person name="Watson M."/>
            <person name="Adriaenssens E.M."/>
            <person name="Foster-Nyarko E."/>
            <person name="Jarju S."/>
            <person name="Secka A."/>
            <person name="Antonio M."/>
            <person name="Oren A."/>
            <person name="Chaudhuri R."/>
            <person name="La Ragione R.M."/>
            <person name="Hildebrand F."/>
            <person name="Pallen M.J."/>
        </authorList>
    </citation>
    <scope>NUCLEOTIDE SEQUENCE [LARGE SCALE GENOMIC DNA]</scope>
    <source>
        <strain evidence="4 5">Sa1BUA2</strain>
    </source>
</reference>
<sequence>MIIKLNGVTKKYGSAKALNNVTLDFEPGKIYGLLGPNGSGKSTTLKLITGLVYPNSGTVSVLQENVTRRISQKVAYLTELDMFYDSFTTGKMIEFYDSQFPDFDRAKAFQLLQEMELPADKKIKQLSKGNRGRLKLVLTLARDVPVILLDEPFSGLDPMVRDSIVKSLLTYINFDKQTVIIATHEIDEIEPIMDEVVVIYNGDIIGRENVESLREEQGISVLKWFKSIMENRREEVNLDDSSR</sequence>
<dbReference type="EMBL" id="JACSPV010000045">
    <property type="protein sequence ID" value="MBD8007054.1"/>
    <property type="molecule type" value="Genomic_DNA"/>
</dbReference>
<dbReference type="Gene3D" id="3.40.50.300">
    <property type="entry name" value="P-loop containing nucleotide triphosphate hydrolases"/>
    <property type="match status" value="1"/>
</dbReference>
<protein>
    <submittedName>
        <fullName evidence="4">ABC transporter ATP-binding protein</fullName>
    </submittedName>
</protein>
<dbReference type="GO" id="GO:0005524">
    <property type="term" value="F:ATP binding"/>
    <property type="evidence" value="ECO:0007669"/>
    <property type="project" value="UniProtKB-KW"/>
</dbReference>
<evidence type="ECO:0000259" key="3">
    <source>
        <dbReference type="PROSITE" id="PS50893"/>
    </source>
</evidence>